<dbReference type="Proteomes" id="UP000807353">
    <property type="component" value="Unassembled WGS sequence"/>
</dbReference>
<sequence length="275" mass="28827">MATRGPTTQQPAIPLCDYCNQKPKFSNHQYCSKTCASQAATLCNQCHKKPKFQNFEYCGKACAAVAKPQTRNPAAATAQVAPQAVAAKAPKAKSAHTQKAAVAPPTFDPIQLAKLVAQQIPQVQAMIASANSAPAGPAGPTVQTAPVAPAPQVAPVAAKSKNPFLNLINSVQQQTAPANGTSAVLSNAAPAAQQLHISTQPTAQPAECLIPDCDQPVHVDAKGLKASDYCSMRHREEAVATGLASPCIMCLTLPQSEVDYFCGRACREESLNKFE</sequence>
<evidence type="ECO:0000313" key="1">
    <source>
        <dbReference type="EMBL" id="KAF9463922.1"/>
    </source>
</evidence>
<accession>A0A9P5Y5H1</accession>
<gene>
    <name evidence="1" type="ORF">BDZ94DRAFT_1358674</name>
</gene>
<reference evidence="1" key="1">
    <citation type="submission" date="2020-11" db="EMBL/GenBank/DDBJ databases">
        <authorList>
            <consortium name="DOE Joint Genome Institute"/>
            <person name="Ahrendt S."/>
            <person name="Riley R."/>
            <person name="Andreopoulos W."/>
            <person name="Labutti K."/>
            <person name="Pangilinan J."/>
            <person name="Ruiz-Duenas F.J."/>
            <person name="Barrasa J.M."/>
            <person name="Sanchez-Garcia M."/>
            <person name="Camarero S."/>
            <person name="Miyauchi S."/>
            <person name="Serrano A."/>
            <person name="Linde D."/>
            <person name="Babiker R."/>
            <person name="Drula E."/>
            <person name="Ayuso-Fernandez I."/>
            <person name="Pacheco R."/>
            <person name="Padilla G."/>
            <person name="Ferreira P."/>
            <person name="Barriuso J."/>
            <person name="Kellner H."/>
            <person name="Castanera R."/>
            <person name="Alfaro M."/>
            <person name="Ramirez L."/>
            <person name="Pisabarro A.G."/>
            <person name="Kuo A."/>
            <person name="Tritt A."/>
            <person name="Lipzen A."/>
            <person name="He G."/>
            <person name="Yan M."/>
            <person name="Ng V."/>
            <person name="Cullen D."/>
            <person name="Martin F."/>
            <person name="Rosso M.-N."/>
            <person name="Henrissat B."/>
            <person name="Hibbett D."/>
            <person name="Martinez A.T."/>
            <person name="Grigoriev I.V."/>
        </authorList>
    </citation>
    <scope>NUCLEOTIDE SEQUENCE</scope>
    <source>
        <strain evidence="1">CBS 247.69</strain>
    </source>
</reference>
<comment type="caution">
    <text evidence="1">The sequence shown here is derived from an EMBL/GenBank/DDBJ whole genome shotgun (WGS) entry which is preliminary data.</text>
</comment>
<proteinExistence type="predicted"/>
<evidence type="ECO:0000313" key="2">
    <source>
        <dbReference type="Proteomes" id="UP000807353"/>
    </source>
</evidence>
<protein>
    <submittedName>
        <fullName evidence="1">Uncharacterized protein</fullName>
    </submittedName>
</protein>
<keyword evidence="2" id="KW-1185">Reference proteome</keyword>
<dbReference type="EMBL" id="MU150258">
    <property type="protein sequence ID" value="KAF9463922.1"/>
    <property type="molecule type" value="Genomic_DNA"/>
</dbReference>
<name>A0A9P5Y5H1_9AGAR</name>
<dbReference type="AlphaFoldDB" id="A0A9P5Y5H1"/>
<organism evidence="1 2">
    <name type="scientific">Collybia nuda</name>
    <dbReference type="NCBI Taxonomy" id="64659"/>
    <lineage>
        <taxon>Eukaryota</taxon>
        <taxon>Fungi</taxon>
        <taxon>Dikarya</taxon>
        <taxon>Basidiomycota</taxon>
        <taxon>Agaricomycotina</taxon>
        <taxon>Agaricomycetes</taxon>
        <taxon>Agaricomycetidae</taxon>
        <taxon>Agaricales</taxon>
        <taxon>Tricholomatineae</taxon>
        <taxon>Clitocybaceae</taxon>
        <taxon>Collybia</taxon>
    </lineage>
</organism>
<dbReference type="OrthoDB" id="3171385at2759"/>